<evidence type="ECO:0000313" key="2">
    <source>
        <dbReference type="Proteomes" id="UP000050345"/>
    </source>
</evidence>
<organism evidence="1 2">
    <name type="scientific">Pseudomonas syringae pv. daphniphylli</name>
    <dbReference type="NCBI Taxonomy" id="264455"/>
    <lineage>
        <taxon>Bacteria</taxon>
        <taxon>Pseudomonadati</taxon>
        <taxon>Pseudomonadota</taxon>
        <taxon>Gammaproteobacteria</taxon>
        <taxon>Pseudomonadales</taxon>
        <taxon>Pseudomonadaceae</taxon>
        <taxon>Pseudomonas</taxon>
        <taxon>Pseudomonas syringae</taxon>
    </lineage>
</organism>
<comment type="caution">
    <text evidence="1">The sequence shown here is derived from an EMBL/GenBank/DDBJ whole genome shotgun (WGS) entry which is preliminary data.</text>
</comment>
<dbReference type="Proteomes" id="UP000050345">
    <property type="component" value="Unassembled WGS sequence"/>
</dbReference>
<sequence>MLNNHVLNSRTYRIDCRLQPVIDRRLHSGNPAIVQHPEAGQ</sequence>
<protein>
    <submittedName>
        <fullName evidence="1">LuxR family transcriptional regulator</fullName>
    </submittedName>
</protein>
<accession>A0A9X0H6N4</accession>
<gene>
    <name evidence="1" type="ORF">ALO73_200092</name>
</gene>
<dbReference type="AlphaFoldDB" id="A0A9X0H6N4"/>
<evidence type="ECO:0000313" key="1">
    <source>
        <dbReference type="EMBL" id="KPX17559.1"/>
    </source>
</evidence>
<dbReference type="EMBL" id="LJQF01000048">
    <property type="protein sequence ID" value="KPX17559.1"/>
    <property type="molecule type" value="Genomic_DNA"/>
</dbReference>
<proteinExistence type="predicted"/>
<name>A0A9X0H6N4_PSESX</name>
<reference evidence="1 2" key="1">
    <citation type="submission" date="2015-09" db="EMBL/GenBank/DDBJ databases">
        <title>Genome announcement of multiple Pseudomonas syringae strains.</title>
        <authorList>
            <person name="Thakur S."/>
            <person name="Wang P.W."/>
            <person name="Gong Y."/>
            <person name="Weir B.S."/>
            <person name="Guttman D.S."/>
        </authorList>
    </citation>
    <scope>NUCLEOTIDE SEQUENCE [LARGE SCALE GENOMIC DNA]</scope>
    <source>
        <strain evidence="1 2">ICMP9757</strain>
    </source>
</reference>